<dbReference type="RefSeq" id="WP_379517524.1">
    <property type="nucleotide sequence ID" value="NZ_JBHSPA010000033.1"/>
</dbReference>
<protein>
    <submittedName>
        <fullName evidence="2">Uncharacterized protein</fullName>
    </submittedName>
</protein>
<organism evidence="2 3">
    <name type="scientific">Nonomuraea insulae</name>
    <dbReference type="NCBI Taxonomy" id="1616787"/>
    <lineage>
        <taxon>Bacteria</taxon>
        <taxon>Bacillati</taxon>
        <taxon>Actinomycetota</taxon>
        <taxon>Actinomycetes</taxon>
        <taxon>Streptosporangiales</taxon>
        <taxon>Streptosporangiaceae</taxon>
        <taxon>Nonomuraea</taxon>
    </lineage>
</organism>
<evidence type="ECO:0000313" key="3">
    <source>
        <dbReference type="Proteomes" id="UP001596058"/>
    </source>
</evidence>
<feature type="region of interest" description="Disordered" evidence="1">
    <location>
        <begin position="56"/>
        <end position="97"/>
    </location>
</feature>
<proteinExistence type="predicted"/>
<keyword evidence="3" id="KW-1185">Reference proteome</keyword>
<evidence type="ECO:0000256" key="1">
    <source>
        <dbReference type="SAM" id="MobiDB-lite"/>
    </source>
</evidence>
<comment type="caution">
    <text evidence="2">The sequence shown here is derived from an EMBL/GenBank/DDBJ whole genome shotgun (WGS) entry which is preliminary data.</text>
</comment>
<dbReference type="EMBL" id="JBHSPA010000033">
    <property type="protein sequence ID" value="MFC5828001.1"/>
    <property type="molecule type" value="Genomic_DNA"/>
</dbReference>
<accession>A0ABW1CQJ9</accession>
<reference evidence="3" key="1">
    <citation type="journal article" date="2019" name="Int. J. Syst. Evol. Microbiol.">
        <title>The Global Catalogue of Microorganisms (GCM) 10K type strain sequencing project: providing services to taxonomists for standard genome sequencing and annotation.</title>
        <authorList>
            <consortium name="The Broad Institute Genomics Platform"/>
            <consortium name="The Broad Institute Genome Sequencing Center for Infectious Disease"/>
            <person name="Wu L."/>
            <person name="Ma J."/>
        </authorList>
    </citation>
    <scope>NUCLEOTIDE SEQUENCE [LARGE SCALE GENOMIC DNA]</scope>
    <source>
        <strain evidence="3">CCUG 53903</strain>
    </source>
</reference>
<evidence type="ECO:0000313" key="2">
    <source>
        <dbReference type="EMBL" id="MFC5828001.1"/>
    </source>
</evidence>
<sequence length="97" mass="10757">MKLSPSQAALGDRPIGAWTRFAATGDPNGGREQAWPRLRDDRGQTAWYVQCPDLRPLEARRPRQGPRLPLLEHWPRAEPHSAAPGSTRRGPRCGTAP</sequence>
<dbReference type="SUPFAM" id="SSF53474">
    <property type="entry name" value="alpha/beta-Hydrolases"/>
    <property type="match status" value="1"/>
</dbReference>
<dbReference type="Proteomes" id="UP001596058">
    <property type="component" value="Unassembled WGS sequence"/>
</dbReference>
<dbReference type="InterPro" id="IPR029058">
    <property type="entry name" value="AB_hydrolase_fold"/>
</dbReference>
<gene>
    <name evidence="2" type="ORF">ACFPZ3_29405</name>
</gene>
<name>A0ABW1CQJ9_9ACTN</name>